<sequence length="62" mass="6927">RRCMSCGNCFECDNCYGVCPDNAITKLGKGLRFEFKYDYCKGCGMCAMECPCGAIRMETESI</sequence>
<dbReference type="InterPro" id="IPR017896">
    <property type="entry name" value="4Fe4S_Fe-S-bd"/>
</dbReference>
<dbReference type="GO" id="GO:0051539">
    <property type="term" value="F:4 iron, 4 sulfur cluster binding"/>
    <property type="evidence" value="ECO:0007669"/>
    <property type="project" value="UniProtKB-KW"/>
</dbReference>
<feature type="domain" description="4Fe-4S ferredoxin-type" evidence="6">
    <location>
        <begin position="31"/>
        <end position="60"/>
    </location>
</feature>
<keyword evidence="1" id="KW-0004">4Fe-4S</keyword>
<keyword evidence="3" id="KW-0677">Repeat</keyword>
<dbReference type="GO" id="GO:0046872">
    <property type="term" value="F:metal ion binding"/>
    <property type="evidence" value="ECO:0007669"/>
    <property type="project" value="UniProtKB-KW"/>
</dbReference>
<proteinExistence type="predicted"/>
<evidence type="ECO:0000256" key="5">
    <source>
        <dbReference type="ARBA" id="ARBA00023014"/>
    </source>
</evidence>
<evidence type="ECO:0000256" key="3">
    <source>
        <dbReference type="ARBA" id="ARBA00022737"/>
    </source>
</evidence>
<gene>
    <name evidence="7" type="ORF">METZ01_LOCUS411984</name>
</gene>
<dbReference type="PANTHER" id="PTHR43724">
    <property type="entry name" value="PYRUVATE SYNTHASE SUBUNIT PORD"/>
    <property type="match status" value="1"/>
</dbReference>
<dbReference type="PROSITE" id="PS00198">
    <property type="entry name" value="4FE4S_FER_1"/>
    <property type="match status" value="1"/>
</dbReference>
<evidence type="ECO:0000259" key="6">
    <source>
        <dbReference type="PROSITE" id="PS51379"/>
    </source>
</evidence>
<dbReference type="PANTHER" id="PTHR43724:SF1">
    <property type="entry name" value="PYRUVATE SYNTHASE SUBUNIT PORD"/>
    <property type="match status" value="1"/>
</dbReference>
<keyword evidence="5" id="KW-0411">Iron-sulfur</keyword>
<evidence type="ECO:0000256" key="4">
    <source>
        <dbReference type="ARBA" id="ARBA00023004"/>
    </source>
</evidence>
<evidence type="ECO:0000313" key="7">
    <source>
        <dbReference type="EMBL" id="SVD59130.1"/>
    </source>
</evidence>
<feature type="non-terminal residue" evidence="7">
    <location>
        <position position="1"/>
    </location>
</feature>
<organism evidence="7">
    <name type="scientific">marine metagenome</name>
    <dbReference type="NCBI Taxonomy" id="408172"/>
    <lineage>
        <taxon>unclassified sequences</taxon>
        <taxon>metagenomes</taxon>
        <taxon>ecological metagenomes</taxon>
    </lineage>
</organism>
<feature type="domain" description="4Fe-4S ferredoxin-type" evidence="6">
    <location>
        <begin position="1"/>
        <end position="30"/>
    </location>
</feature>
<dbReference type="AlphaFoldDB" id="A0A382WKH4"/>
<name>A0A382WKH4_9ZZZZ</name>
<evidence type="ECO:0000256" key="2">
    <source>
        <dbReference type="ARBA" id="ARBA00022723"/>
    </source>
</evidence>
<dbReference type="InterPro" id="IPR017900">
    <property type="entry name" value="4Fe4S_Fe_S_CS"/>
</dbReference>
<accession>A0A382WKH4</accession>
<keyword evidence="2" id="KW-0479">Metal-binding</keyword>
<reference evidence="7" key="1">
    <citation type="submission" date="2018-05" db="EMBL/GenBank/DDBJ databases">
        <authorList>
            <person name="Lanie J.A."/>
            <person name="Ng W.-L."/>
            <person name="Kazmierczak K.M."/>
            <person name="Andrzejewski T.M."/>
            <person name="Davidsen T.M."/>
            <person name="Wayne K.J."/>
            <person name="Tettelin H."/>
            <person name="Glass J.I."/>
            <person name="Rusch D."/>
            <person name="Podicherti R."/>
            <person name="Tsui H.-C.T."/>
            <person name="Winkler M.E."/>
        </authorList>
    </citation>
    <scope>NUCLEOTIDE SEQUENCE</scope>
</reference>
<dbReference type="Gene3D" id="3.30.70.20">
    <property type="match status" value="1"/>
</dbReference>
<protein>
    <recommendedName>
        <fullName evidence="6">4Fe-4S ferredoxin-type domain-containing protein</fullName>
    </recommendedName>
</protein>
<dbReference type="Pfam" id="PF00037">
    <property type="entry name" value="Fer4"/>
    <property type="match status" value="1"/>
</dbReference>
<dbReference type="EMBL" id="UINC01160466">
    <property type="protein sequence ID" value="SVD59130.1"/>
    <property type="molecule type" value="Genomic_DNA"/>
</dbReference>
<dbReference type="PROSITE" id="PS51379">
    <property type="entry name" value="4FE4S_FER_2"/>
    <property type="match status" value="2"/>
</dbReference>
<dbReference type="SUPFAM" id="SSF54862">
    <property type="entry name" value="4Fe-4S ferredoxins"/>
    <property type="match status" value="1"/>
</dbReference>
<keyword evidence="4" id="KW-0408">Iron</keyword>
<evidence type="ECO:0000256" key="1">
    <source>
        <dbReference type="ARBA" id="ARBA00022485"/>
    </source>
</evidence>